<sequence length="133" mass="15104">MSESYMEKALVKLARQLNAYDEASLMSLWEKYAEKVRHFEPTKRWEEAVLVFNLIQSTRLKNQLFNFNWAQSRMPGDPHPDVDLAALTAPGPTMREVPKSRKGAASESDAASTSPARTDRKGKLLTLQPKKKK</sequence>
<evidence type="ECO:0000313" key="3">
    <source>
        <dbReference type="Proteomes" id="UP000461162"/>
    </source>
</evidence>
<keyword evidence="3" id="KW-1185">Reference proteome</keyword>
<name>A0A7K1KPM5_9BACT</name>
<dbReference type="RefSeq" id="WP_155934660.1">
    <property type="nucleotide sequence ID" value="NZ_WODC01000006.1"/>
</dbReference>
<gene>
    <name evidence="2" type="ORF">GKC30_10400</name>
</gene>
<dbReference type="EMBL" id="WODC01000006">
    <property type="protein sequence ID" value="MUM78045.1"/>
    <property type="molecule type" value="Genomic_DNA"/>
</dbReference>
<feature type="region of interest" description="Disordered" evidence="1">
    <location>
        <begin position="78"/>
        <end position="133"/>
    </location>
</feature>
<dbReference type="AlphaFoldDB" id="A0A7K1KPM5"/>
<comment type="caution">
    <text evidence="2">The sequence shown here is derived from an EMBL/GenBank/DDBJ whole genome shotgun (WGS) entry which is preliminary data.</text>
</comment>
<dbReference type="Proteomes" id="UP000461162">
    <property type="component" value="Unassembled WGS sequence"/>
</dbReference>
<evidence type="ECO:0000256" key="1">
    <source>
        <dbReference type="SAM" id="MobiDB-lite"/>
    </source>
</evidence>
<reference evidence="2 3" key="1">
    <citation type="submission" date="2019-11" db="EMBL/GenBank/DDBJ databases">
        <title>Pseudodesulfovibrio alkaliphilus, sp. nov., an alkaliphilic sulfate-reducing bacteria from mud volcano of Taman peninsula, Russia.</title>
        <authorList>
            <person name="Frolova A."/>
            <person name="Merkel A.Y."/>
            <person name="Slobodkin A.I."/>
        </authorList>
    </citation>
    <scope>NUCLEOTIDE SEQUENCE [LARGE SCALE GENOMIC DNA]</scope>
    <source>
        <strain evidence="2 3">F-1</strain>
    </source>
</reference>
<organism evidence="2 3">
    <name type="scientific">Pseudodesulfovibrio alkaliphilus</name>
    <dbReference type="NCBI Taxonomy" id="2661613"/>
    <lineage>
        <taxon>Bacteria</taxon>
        <taxon>Pseudomonadati</taxon>
        <taxon>Thermodesulfobacteriota</taxon>
        <taxon>Desulfovibrionia</taxon>
        <taxon>Desulfovibrionales</taxon>
        <taxon>Desulfovibrionaceae</taxon>
    </lineage>
</organism>
<accession>A0A7K1KPM5</accession>
<protein>
    <submittedName>
        <fullName evidence="2">Uncharacterized protein</fullName>
    </submittedName>
</protein>
<evidence type="ECO:0000313" key="2">
    <source>
        <dbReference type="EMBL" id="MUM78045.1"/>
    </source>
</evidence>
<proteinExistence type="predicted"/>